<dbReference type="Proteomes" id="UP000077755">
    <property type="component" value="Chromosome 8"/>
</dbReference>
<dbReference type="EMBL" id="CP093350">
    <property type="protein sequence ID" value="WOH13283.1"/>
    <property type="molecule type" value="Genomic_DNA"/>
</dbReference>
<gene>
    <name evidence="1" type="ORF">DCAR_0832792</name>
</gene>
<organism evidence="1 2">
    <name type="scientific">Daucus carota subsp. sativus</name>
    <name type="common">Carrot</name>
    <dbReference type="NCBI Taxonomy" id="79200"/>
    <lineage>
        <taxon>Eukaryota</taxon>
        <taxon>Viridiplantae</taxon>
        <taxon>Streptophyta</taxon>
        <taxon>Embryophyta</taxon>
        <taxon>Tracheophyta</taxon>
        <taxon>Spermatophyta</taxon>
        <taxon>Magnoliopsida</taxon>
        <taxon>eudicotyledons</taxon>
        <taxon>Gunneridae</taxon>
        <taxon>Pentapetalae</taxon>
        <taxon>asterids</taxon>
        <taxon>campanulids</taxon>
        <taxon>Apiales</taxon>
        <taxon>Apiaceae</taxon>
        <taxon>Apioideae</taxon>
        <taxon>Scandiceae</taxon>
        <taxon>Daucinae</taxon>
        <taxon>Daucus</taxon>
        <taxon>Daucus sect. Daucus</taxon>
    </lineage>
</organism>
<reference evidence="1" key="2">
    <citation type="submission" date="2022-03" db="EMBL/GenBank/DDBJ databases">
        <title>Draft title - Genomic analysis of global carrot germplasm unveils the trajectory of domestication and the origin of high carotenoid orange carrot.</title>
        <authorList>
            <person name="Iorizzo M."/>
            <person name="Ellison S."/>
            <person name="Senalik D."/>
            <person name="Macko-Podgorni A."/>
            <person name="Grzebelus D."/>
            <person name="Bostan H."/>
            <person name="Rolling W."/>
            <person name="Curaba J."/>
            <person name="Simon P."/>
        </authorList>
    </citation>
    <scope>NUCLEOTIDE SEQUENCE</scope>
    <source>
        <tissue evidence="1">Leaf</tissue>
    </source>
</reference>
<proteinExistence type="predicted"/>
<evidence type="ECO:0000313" key="2">
    <source>
        <dbReference type="Proteomes" id="UP000077755"/>
    </source>
</evidence>
<protein>
    <submittedName>
        <fullName evidence="1">Uncharacterized protein</fullName>
    </submittedName>
</protein>
<accession>A0A175YRM7</accession>
<dbReference type="AlphaFoldDB" id="A0A175YRM7"/>
<keyword evidence="2" id="KW-1185">Reference proteome</keyword>
<evidence type="ECO:0000313" key="1">
    <source>
        <dbReference type="EMBL" id="WOH13283.1"/>
    </source>
</evidence>
<reference evidence="1" key="1">
    <citation type="journal article" date="2016" name="Nat. Genet.">
        <title>A high-quality carrot genome assembly provides new insights into carotenoid accumulation and asterid genome evolution.</title>
        <authorList>
            <person name="Iorizzo M."/>
            <person name="Ellison S."/>
            <person name="Senalik D."/>
            <person name="Zeng P."/>
            <person name="Satapoomin P."/>
            <person name="Huang J."/>
            <person name="Bowman M."/>
            <person name="Iovene M."/>
            <person name="Sanseverino W."/>
            <person name="Cavagnaro P."/>
            <person name="Yildiz M."/>
            <person name="Macko-Podgorni A."/>
            <person name="Moranska E."/>
            <person name="Grzebelus E."/>
            <person name="Grzebelus D."/>
            <person name="Ashrafi H."/>
            <person name="Zheng Z."/>
            <person name="Cheng S."/>
            <person name="Spooner D."/>
            <person name="Van Deynze A."/>
            <person name="Simon P."/>
        </authorList>
    </citation>
    <scope>NUCLEOTIDE SEQUENCE</scope>
    <source>
        <tissue evidence="1">Leaf</tissue>
    </source>
</reference>
<sequence>MARSISAKQTANVTSNESASSGVVVSLLEPDISLSMSHSFPLAYLYLLFQFNFF</sequence>
<name>A0A175YRM7_DAUCS</name>
<dbReference type="Gramene" id="KZM85778">
    <property type="protein sequence ID" value="KZM85778"/>
    <property type="gene ID" value="DCAR_026800"/>
</dbReference>